<dbReference type="Pfam" id="PF13185">
    <property type="entry name" value="GAF_2"/>
    <property type="match status" value="1"/>
</dbReference>
<dbReference type="KEGG" id="slr:L21SP2_0475"/>
<dbReference type="PROSITE" id="PS01320">
    <property type="entry name" value="UPF0067"/>
    <property type="match status" value="1"/>
</dbReference>
<dbReference type="InterPro" id="IPR000614">
    <property type="entry name" value="FRMsr_CS"/>
</dbReference>
<comment type="similarity">
    <text evidence="1">Belongs to the free Met sulfoxide reductase family.</text>
</comment>
<proteinExistence type="inferred from homology"/>
<evidence type="ECO:0000313" key="3">
    <source>
        <dbReference type="EMBL" id="AHC13907.1"/>
    </source>
</evidence>
<dbReference type="EMBL" id="CP006939">
    <property type="protein sequence ID" value="AHC13907.1"/>
    <property type="molecule type" value="Genomic_DNA"/>
</dbReference>
<dbReference type="STRING" id="1307761.L21SP2_0475"/>
<dbReference type="FunFam" id="3.30.450.40:FF:000008">
    <property type="entry name" value="GAF domain-containing proteins"/>
    <property type="match status" value="1"/>
</dbReference>
<dbReference type="GO" id="GO:0033745">
    <property type="term" value="F:L-methionine-(R)-S-oxide reductase activity"/>
    <property type="evidence" value="ECO:0007669"/>
    <property type="project" value="TreeGrafter"/>
</dbReference>
<dbReference type="SUPFAM" id="SSF55781">
    <property type="entry name" value="GAF domain-like"/>
    <property type="match status" value="1"/>
</dbReference>
<dbReference type="Gene3D" id="3.30.450.40">
    <property type="match status" value="1"/>
</dbReference>
<dbReference type="GO" id="GO:0005829">
    <property type="term" value="C:cytosol"/>
    <property type="evidence" value="ECO:0007669"/>
    <property type="project" value="TreeGrafter"/>
</dbReference>
<gene>
    <name evidence="3" type="ORF">L21SP2_0475</name>
</gene>
<dbReference type="SMART" id="SM00065">
    <property type="entry name" value="GAF"/>
    <property type="match status" value="1"/>
</dbReference>
<protein>
    <submittedName>
        <fullName evidence="3">Methionine-(R)-sulfoxide reductase</fullName>
    </submittedName>
</protein>
<dbReference type="PANTHER" id="PTHR21021:SF15">
    <property type="entry name" value="FREE METHIONINE-R-SULFOXIDE REDUCTASE"/>
    <property type="match status" value="1"/>
</dbReference>
<reference evidence="3 4" key="1">
    <citation type="journal article" date="2015" name="Stand. Genomic Sci.">
        <title>Complete genome sequence and description of Salinispira pacifica gen. nov., sp. nov., a novel spirochaete isolated form a hypersaline microbial mat.</title>
        <authorList>
            <person name="Ben Hania W."/>
            <person name="Joseph M."/>
            <person name="Schumann P."/>
            <person name="Bunk B."/>
            <person name="Fiebig A."/>
            <person name="Sproer C."/>
            <person name="Klenk H.P."/>
            <person name="Fardeau M.L."/>
            <person name="Spring S."/>
        </authorList>
    </citation>
    <scope>NUCLEOTIDE SEQUENCE [LARGE SCALE GENOMIC DNA]</scope>
    <source>
        <strain evidence="3 4">L21-RPul-D2</strain>
    </source>
</reference>
<evidence type="ECO:0000256" key="1">
    <source>
        <dbReference type="ARBA" id="ARBA00038454"/>
    </source>
</evidence>
<sequence>MFEQLNIEVQNAEVDYPLLKAQAVEIVKGEPDLIANLSNISALIYHSLGRINWAGFYIWKPEDQQLVLGPFQGKPACVRIAPGSGVCGAAYSSGTTQRVKDVEAFPGHIACDSASKSEIVIPLVHDSTVWGVLDIDSPELNRFDEKDQEGLEALAAVISQLYGHNGM</sequence>
<keyword evidence="4" id="KW-1185">Reference proteome</keyword>
<dbReference type="RefSeq" id="WP_024266839.1">
    <property type="nucleotide sequence ID" value="NC_023035.1"/>
</dbReference>
<evidence type="ECO:0000313" key="4">
    <source>
        <dbReference type="Proteomes" id="UP000018680"/>
    </source>
</evidence>
<organism evidence="3 4">
    <name type="scientific">Salinispira pacifica</name>
    <dbReference type="NCBI Taxonomy" id="1307761"/>
    <lineage>
        <taxon>Bacteria</taxon>
        <taxon>Pseudomonadati</taxon>
        <taxon>Spirochaetota</taxon>
        <taxon>Spirochaetia</taxon>
        <taxon>Spirochaetales</taxon>
        <taxon>Spirochaetaceae</taxon>
        <taxon>Salinispira</taxon>
    </lineage>
</organism>
<dbReference type="PANTHER" id="PTHR21021">
    <property type="entry name" value="GAF/PUTATIVE CYTOSKELETAL PROTEIN"/>
    <property type="match status" value="1"/>
</dbReference>
<dbReference type="HOGENOM" id="CLU_077738_2_0_12"/>
<dbReference type="Proteomes" id="UP000018680">
    <property type="component" value="Chromosome"/>
</dbReference>
<feature type="domain" description="GAF" evidence="2">
    <location>
        <begin position="32"/>
        <end position="166"/>
    </location>
</feature>
<evidence type="ECO:0000259" key="2">
    <source>
        <dbReference type="SMART" id="SM00065"/>
    </source>
</evidence>
<dbReference type="eggNOG" id="COG1956">
    <property type="taxonomic scope" value="Bacteria"/>
</dbReference>
<dbReference type="OrthoDB" id="9796252at2"/>
<dbReference type="InterPro" id="IPR003018">
    <property type="entry name" value="GAF"/>
</dbReference>
<dbReference type="AlphaFoldDB" id="V5WDP5"/>
<dbReference type="InterPro" id="IPR029016">
    <property type="entry name" value="GAF-like_dom_sf"/>
</dbReference>
<accession>V5WDP5</accession>
<name>V5WDP5_9SPIO</name>
<dbReference type="InterPro" id="IPR051330">
    <property type="entry name" value="Phosphatase_reg/MetRdx"/>
</dbReference>